<dbReference type="GO" id="GO:1990414">
    <property type="term" value="P:replication-born double-strand break repair via sister chromatid exchange"/>
    <property type="evidence" value="ECO:0000318"/>
    <property type="project" value="GO_Central"/>
</dbReference>
<dbReference type="SUPFAM" id="SSF46785">
    <property type="entry name" value="Winged helix' DNA-binding domain"/>
    <property type="match status" value="1"/>
</dbReference>
<evidence type="ECO:0008006" key="9">
    <source>
        <dbReference type="Google" id="ProtNLM"/>
    </source>
</evidence>
<dbReference type="PANTHER" id="PTHR12585">
    <property type="entry name" value="SCC1 / RAD21 FAMILY MEMBER"/>
    <property type="match status" value="1"/>
</dbReference>
<feature type="region of interest" description="Disordered" evidence="4">
    <location>
        <begin position="401"/>
        <end position="429"/>
    </location>
</feature>
<dbReference type="CDD" id="cd21793">
    <property type="entry name" value="Rad21_Rec8_M_AtSYN1-like"/>
    <property type="match status" value="1"/>
</dbReference>
<evidence type="ECO:0000256" key="1">
    <source>
        <dbReference type="ARBA" id="ARBA00004123"/>
    </source>
</evidence>
<dbReference type="EMBL" id="CM002927">
    <property type="protein sequence ID" value="KGN45720.1"/>
    <property type="molecule type" value="Genomic_DNA"/>
</dbReference>
<protein>
    <recommendedName>
        <fullName evidence="9">Rad21/Rec8-like protein N-terminal domain-containing protein</fullName>
    </recommendedName>
</protein>
<dbReference type="OrthoDB" id="10071381at2759"/>
<evidence type="ECO:0000313" key="8">
    <source>
        <dbReference type="Proteomes" id="UP000029981"/>
    </source>
</evidence>
<dbReference type="InterPro" id="IPR006909">
    <property type="entry name" value="Rad21/Rec8_C_eu"/>
</dbReference>
<feature type="domain" description="Rad21/Rec8-like protein N-terminal" evidence="6">
    <location>
        <begin position="1"/>
        <end position="94"/>
    </location>
</feature>
<dbReference type="Pfam" id="PF04825">
    <property type="entry name" value="Rad21_Rec8_N"/>
    <property type="match status" value="1"/>
</dbReference>
<dbReference type="InterPro" id="IPR039781">
    <property type="entry name" value="Rad21/Rec8-like"/>
</dbReference>
<dbReference type="InterPro" id="IPR006910">
    <property type="entry name" value="Rad21_Rec8_N"/>
</dbReference>
<dbReference type="Gramene" id="KGN45720">
    <property type="protein sequence ID" value="KGN45720"/>
    <property type="gene ID" value="Csa_6G008030"/>
</dbReference>
<feature type="domain" description="Rad21/Rec8-like protein C-terminal eukaryotic" evidence="5">
    <location>
        <begin position="662"/>
        <end position="708"/>
    </location>
</feature>
<keyword evidence="3" id="KW-0539">Nucleus</keyword>
<comment type="subcellular location">
    <subcellularLocation>
        <location evidence="1">Nucleus</location>
    </subcellularLocation>
</comment>
<sequence>MFHSHCLLLRKGPLGAIWLAAYCFKKLKKSLVMETDIPFSVDKILQDELNAVTYRVMAYLLLGIARIYSKKVEYLYTDCNKVLTEINEFVVRTKNSTRKGTKQTPYYAITLPERFELDEFDLGIIEDLTGSHTVSHEEITLKDNIWNNDIVLSLDQNHDQEITALHSVRCSDDTIFEDVFSPHLKEIEMQASTLHHYIMPEKCQVSTLSDEGYEVEVSTTIESADVKAIEQFDEDRRSDEEETWKEKMLQHGNVVPEASTEMVLTNSFSYEETVTVKTVSIIDRESSKNKKFSHEGCHSEGMYRERIQSDDEIKFFNGGNSINTSERSMEKLRDNTITLLDSMDIDMSLGAPIEPMKLIGMGSREGDNLKFPEMQSPEMKDCDGSRNDQLSISLDGVFDSKSPDFTGTKTPEFTTISTPANKERPRTSRKRKCIVDDTIVLPNEELKRSIRDARDLVSKRRKCPCSALTAWKASQISRLSFGFSMPLMSCVSPELRSLSVTGVNISKSTEPMKSPENLDVPSSSAFHTLVKRDSPVTNFETGEHSNEADISGSIAATYRSEQITTCVDRVAVSEASVPELSTSEPQISDGLEQIAIAPGTPVRCSTSARLFRSPDSPKVPNLNAIKFCEVDELETDGWSGRTRMVAEYLLQNFTNQRIQSVKEAVNLSHLLSNKTRKESAGLFYEILVLKTKNCVDVKQDCAYGDILVWKLPSWGTAFGSGLSIMCED</sequence>
<dbReference type="Pfam" id="PF04824">
    <property type="entry name" value="Rad21_Rec8"/>
    <property type="match status" value="1"/>
</dbReference>
<dbReference type="PANTHER" id="PTHR12585:SF73">
    <property type="entry name" value="SISTER CHROMATID COHESION 1 PROTEIN 2"/>
    <property type="match status" value="1"/>
</dbReference>
<evidence type="ECO:0000259" key="6">
    <source>
        <dbReference type="Pfam" id="PF04825"/>
    </source>
</evidence>
<reference evidence="7 8" key="3">
    <citation type="journal article" date="2010" name="BMC Genomics">
        <title>Transcriptome sequencing and comparative analysis of cucumber flowers with different sex types.</title>
        <authorList>
            <person name="Guo S."/>
            <person name="Zheng Y."/>
            <person name="Joung J.G."/>
            <person name="Liu S."/>
            <person name="Zhang Z."/>
            <person name="Crasta O.R."/>
            <person name="Sobral B.W."/>
            <person name="Xu Y."/>
            <person name="Huang S."/>
            <person name="Fei Z."/>
        </authorList>
    </citation>
    <scope>NUCLEOTIDE SEQUENCE [LARGE SCALE GENOMIC DNA]</scope>
    <source>
        <strain evidence="8">cv. 9930</strain>
    </source>
</reference>
<evidence type="ECO:0000256" key="4">
    <source>
        <dbReference type="SAM" id="MobiDB-lite"/>
    </source>
</evidence>
<name>A0A0A0K7K5_CUCSA</name>
<organism evidence="7 8">
    <name type="scientific">Cucumis sativus</name>
    <name type="common">Cucumber</name>
    <dbReference type="NCBI Taxonomy" id="3659"/>
    <lineage>
        <taxon>Eukaryota</taxon>
        <taxon>Viridiplantae</taxon>
        <taxon>Streptophyta</taxon>
        <taxon>Embryophyta</taxon>
        <taxon>Tracheophyta</taxon>
        <taxon>Spermatophyta</taxon>
        <taxon>Magnoliopsida</taxon>
        <taxon>eudicotyledons</taxon>
        <taxon>Gunneridae</taxon>
        <taxon>Pentapetalae</taxon>
        <taxon>rosids</taxon>
        <taxon>fabids</taxon>
        <taxon>Cucurbitales</taxon>
        <taxon>Cucurbitaceae</taxon>
        <taxon>Benincaseae</taxon>
        <taxon>Cucumis</taxon>
    </lineage>
</organism>
<dbReference type="GO" id="GO:0003682">
    <property type="term" value="F:chromatin binding"/>
    <property type="evidence" value="ECO:0000318"/>
    <property type="project" value="GO_Central"/>
</dbReference>
<evidence type="ECO:0000256" key="3">
    <source>
        <dbReference type="ARBA" id="ARBA00023242"/>
    </source>
</evidence>
<proteinExistence type="inferred from homology"/>
<keyword evidence="8" id="KW-1185">Reference proteome</keyword>
<dbReference type="Proteomes" id="UP000029981">
    <property type="component" value="Chromosome 6"/>
</dbReference>
<reference evidence="7 8" key="4">
    <citation type="journal article" date="2011" name="BMC Genomics">
        <title>RNA-Seq improves annotation of protein-coding genes in the cucumber genome.</title>
        <authorList>
            <person name="Li Z."/>
            <person name="Zhang Z."/>
            <person name="Yan P."/>
            <person name="Huang S."/>
            <person name="Fei Z."/>
            <person name="Lin K."/>
        </authorList>
    </citation>
    <scope>NUCLEOTIDE SEQUENCE [LARGE SCALE GENOMIC DNA]</scope>
    <source>
        <strain evidence="8">cv. 9930</strain>
    </source>
</reference>
<dbReference type="GO" id="GO:0008278">
    <property type="term" value="C:cohesin complex"/>
    <property type="evidence" value="ECO:0000318"/>
    <property type="project" value="GO_Central"/>
</dbReference>
<evidence type="ECO:0000259" key="5">
    <source>
        <dbReference type="Pfam" id="PF04824"/>
    </source>
</evidence>
<reference evidence="7 8" key="2">
    <citation type="journal article" date="2009" name="PLoS ONE">
        <title>An integrated genetic and cytogenetic map of the cucumber genome.</title>
        <authorList>
            <person name="Ren Y."/>
            <person name="Zhang Z."/>
            <person name="Liu J."/>
            <person name="Staub J.E."/>
            <person name="Han Y."/>
            <person name="Cheng Z."/>
            <person name="Li X."/>
            <person name="Lu J."/>
            <person name="Miao H."/>
            <person name="Kang H."/>
            <person name="Xie B."/>
            <person name="Gu X."/>
            <person name="Wang X."/>
            <person name="Du Y."/>
            <person name="Jin W."/>
            <person name="Huang S."/>
        </authorList>
    </citation>
    <scope>NUCLEOTIDE SEQUENCE [LARGE SCALE GENOMIC DNA]</scope>
    <source>
        <strain evidence="8">cv. 9930</strain>
    </source>
</reference>
<dbReference type="InterPro" id="IPR023093">
    <property type="entry name" value="ScpA-like_C"/>
</dbReference>
<dbReference type="STRING" id="3659.A0A0A0K7K5"/>
<dbReference type="Gene3D" id="1.10.10.580">
    <property type="entry name" value="Structural maintenance of chromosome 1. Chain E"/>
    <property type="match status" value="1"/>
</dbReference>
<dbReference type="OMA" id="MTCSYAD"/>
<evidence type="ECO:0000313" key="7">
    <source>
        <dbReference type="EMBL" id="KGN45720.1"/>
    </source>
</evidence>
<dbReference type="GO" id="GO:0005634">
    <property type="term" value="C:nucleus"/>
    <property type="evidence" value="ECO:0007669"/>
    <property type="project" value="UniProtKB-SubCell"/>
</dbReference>
<dbReference type="eggNOG" id="KOG1213">
    <property type="taxonomic scope" value="Eukaryota"/>
</dbReference>
<evidence type="ECO:0000256" key="2">
    <source>
        <dbReference type="ARBA" id="ARBA00009870"/>
    </source>
</evidence>
<dbReference type="InterPro" id="IPR036390">
    <property type="entry name" value="WH_DNA-bd_sf"/>
</dbReference>
<reference evidence="7 8" key="1">
    <citation type="journal article" date="2009" name="Nat. Genet.">
        <title>The genome of the cucumber, Cucumis sativus L.</title>
        <authorList>
            <person name="Huang S."/>
            <person name="Li R."/>
            <person name="Zhang Z."/>
            <person name="Li L."/>
            <person name="Gu X."/>
            <person name="Fan W."/>
            <person name="Lucas W.J."/>
            <person name="Wang X."/>
            <person name="Xie B."/>
            <person name="Ni P."/>
            <person name="Ren Y."/>
            <person name="Zhu H."/>
            <person name="Li J."/>
            <person name="Lin K."/>
            <person name="Jin W."/>
            <person name="Fei Z."/>
            <person name="Li G."/>
            <person name="Staub J."/>
            <person name="Kilian A."/>
            <person name="van der Vossen E.A."/>
            <person name="Wu Y."/>
            <person name="Guo J."/>
            <person name="He J."/>
            <person name="Jia Z."/>
            <person name="Ren Y."/>
            <person name="Tian G."/>
            <person name="Lu Y."/>
            <person name="Ruan J."/>
            <person name="Qian W."/>
            <person name="Wang M."/>
            <person name="Huang Q."/>
            <person name="Li B."/>
            <person name="Xuan Z."/>
            <person name="Cao J."/>
            <person name="Asan"/>
            <person name="Wu Z."/>
            <person name="Zhang J."/>
            <person name="Cai Q."/>
            <person name="Bai Y."/>
            <person name="Zhao B."/>
            <person name="Han Y."/>
            <person name="Li Y."/>
            <person name="Li X."/>
            <person name="Wang S."/>
            <person name="Shi Q."/>
            <person name="Liu S."/>
            <person name="Cho W.K."/>
            <person name="Kim J.Y."/>
            <person name="Xu Y."/>
            <person name="Heller-Uszynska K."/>
            <person name="Miao H."/>
            <person name="Cheng Z."/>
            <person name="Zhang S."/>
            <person name="Wu J."/>
            <person name="Yang Y."/>
            <person name="Kang H."/>
            <person name="Li M."/>
            <person name="Liang H."/>
            <person name="Ren X."/>
            <person name="Shi Z."/>
            <person name="Wen M."/>
            <person name="Jian M."/>
            <person name="Yang H."/>
            <person name="Zhang G."/>
            <person name="Yang Z."/>
            <person name="Chen R."/>
            <person name="Liu S."/>
            <person name="Li J."/>
            <person name="Ma L."/>
            <person name="Liu H."/>
            <person name="Zhou Y."/>
            <person name="Zhao J."/>
            <person name="Fang X."/>
            <person name="Li G."/>
            <person name="Fang L."/>
            <person name="Li Y."/>
            <person name="Liu D."/>
            <person name="Zheng H."/>
            <person name="Zhang Y."/>
            <person name="Qin N."/>
            <person name="Li Z."/>
            <person name="Yang G."/>
            <person name="Yang S."/>
            <person name="Bolund L."/>
            <person name="Kristiansen K."/>
            <person name="Zheng H."/>
            <person name="Li S."/>
            <person name="Zhang X."/>
            <person name="Yang H."/>
            <person name="Wang J."/>
            <person name="Sun R."/>
            <person name="Zhang B."/>
            <person name="Jiang S."/>
            <person name="Wang J."/>
            <person name="Du Y."/>
            <person name="Li S."/>
        </authorList>
    </citation>
    <scope>NUCLEOTIDE SEQUENCE [LARGE SCALE GENOMIC DNA]</scope>
    <source>
        <strain evidence="8">cv. 9930</strain>
    </source>
</reference>
<dbReference type="GO" id="GO:0007062">
    <property type="term" value="P:sister chromatid cohesion"/>
    <property type="evidence" value="ECO:0000318"/>
    <property type="project" value="GO_Central"/>
</dbReference>
<accession>A0A0A0K7K5</accession>
<gene>
    <name evidence="7" type="ORF">Csa_6G008030</name>
</gene>
<dbReference type="AlphaFoldDB" id="A0A0A0K7K5"/>
<comment type="similarity">
    <text evidence="2">Belongs to the rad21 family.</text>
</comment>
<feature type="compositionally biased region" description="Polar residues" evidence="4">
    <location>
        <begin position="403"/>
        <end position="420"/>
    </location>
</feature>